<dbReference type="PANTHER" id="PTHR11373:SF40">
    <property type="entry name" value="DEOXYGUANOSINETRIPHOSPHATE TRIPHOSPHOHYDROLASE-LIKE PROTEIN 2"/>
    <property type="match status" value="1"/>
</dbReference>
<dbReference type="CDD" id="cd00077">
    <property type="entry name" value="HDc"/>
    <property type="match status" value="1"/>
</dbReference>
<reference evidence="4 6" key="1">
    <citation type="submission" date="2015-11" db="EMBL/GenBank/DDBJ databases">
        <title>Genomic analysis of 38 Legionella species identifies large and diverse effector repertoires.</title>
        <authorList>
            <person name="Burstein D."/>
            <person name="Amaro F."/>
            <person name="Zusman T."/>
            <person name="Lifshitz Z."/>
            <person name="Cohen O."/>
            <person name="Gilbert J.A."/>
            <person name="Pupko T."/>
            <person name="Shuman H.A."/>
            <person name="Segal G."/>
        </authorList>
    </citation>
    <scope>NUCLEOTIDE SEQUENCE [LARGE SCALE GENOMIC DNA]</scope>
    <source>
        <strain evidence="4 6">CDC#1407-AL-14</strain>
    </source>
</reference>
<evidence type="ECO:0000256" key="1">
    <source>
        <dbReference type="ARBA" id="ARBA00022801"/>
    </source>
</evidence>
<name>A0A378JSC2_9GAMM</name>
<dbReference type="InterPro" id="IPR026875">
    <property type="entry name" value="PHydrolase_assoc_dom"/>
</dbReference>
<dbReference type="InterPro" id="IPR006261">
    <property type="entry name" value="dGTPase"/>
</dbReference>
<keyword evidence="1 2" id="KW-0378">Hydrolase</keyword>
<dbReference type="NCBIfam" id="NF003701">
    <property type="entry name" value="PRK05318.1"/>
    <property type="match status" value="1"/>
</dbReference>
<feature type="domain" description="HD" evidence="3">
    <location>
        <begin position="56"/>
        <end position="247"/>
    </location>
</feature>
<dbReference type="HAMAP" id="MF_01212">
    <property type="entry name" value="dGTPase_type2"/>
    <property type="match status" value="1"/>
</dbReference>
<accession>A0A378JSC2</accession>
<dbReference type="Gene3D" id="1.10.3210.10">
    <property type="entry name" value="Hypothetical protein af1432"/>
    <property type="match status" value="1"/>
</dbReference>
<keyword evidence="6" id="KW-1185">Reference proteome</keyword>
<gene>
    <name evidence="5" type="primary">dgt_2</name>
    <name evidence="4" type="ORF">Lbir_1735</name>
    <name evidence="5" type="ORF">NCTC12437_03171</name>
</gene>
<dbReference type="InterPro" id="IPR006674">
    <property type="entry name" value="HD_domain"/>
</dbReference>
<dbReference type="NCBIfam" id="TIGR01353">
    <property type="entry name" value="dGTP_triPase"/>
    <property type="match status" value="1"/>
</dbReference>
<dbReference type="GO" id="GO:0006203">
    <property type="term" value="P:dGTP catabolic process"/>
    <property type="evidence" value="ECO:0007669"/>
    <property type="project" value="TreeGrafter"/>
</dbReference>
<dbReference type="STRING" id="28083.Lbir_1735"/>
<sequence length="434" mass="50467">MDEWENRIFFDRRRESKVRCEFNRDRARVVHSAAFRRLQGKTQIFGLGESDFYRTRLTHSMEVAQISSGIVDRLNHTYQDKEDLCNILPSKDLIECIGLAHDIGHPPFGHGGEKALNYCLHKMGSGFEGNAQSYRVCTVLGEHSEEHGFNLTRRAILGIIKYPVELNAAQNLSIYKLNEAPLRMKSFKPPKCIYEKDRTFKWATDLFSEQDQKIFSFSEQQIYDHNKPKYKSFDCSIMELADDISYGIHDLEDAIALGFIEEKIFKSDVLDKLNGVQSDLKKMLQLSNCINDLFSNSSVKRKRVISDLIHYFIKNVRIVKQLVFDHWILDHKAMLPEHVTKELSIFKDLIVKYVINNKNVQMMEYCGEQIIIKLFEAICSNPDRLLPDDSYVEYVKNNDIRIISDYVSGMTDSHAIRIYDQIFSPEKGSMFRKI</sequence>
<dbReference type="RefSeq" id="WP_058523787.1">
    <property type="nucleotide sequence ID" value="NZ_CAAAHV010000050.1"/>
</dbReference>
<dbReference type="InterPro" id="IPR050135">
    <property type="entry name" value="dGTPase-like"/>
</dbReference>
<dbReference type="Pfam" id="PF01966">
    <property type="entry name" value="HD"/>
    <property type="match status" value="1"/>
</dbReference>
<dbReference type="PROSITE" id="PS51831">
    <property type="entry name" value="HD"/>
    <property type="match status" value="1"/>
</dbReference>
<dbReference type="InterPro" id="IPR003607">
    <property type="entry name" value="HD/PDEase_dom"/>
</dbReference>
<comment type="similarity">
    <text evidence="2">Belongs to the dGTPase family. Type 2 subfamily.</text>
</comment>
<dbReference type="GO" id="GO:0008832">
    <property type="term" value="F:dGTPase activity"/>
    <property type="evidence" value="ECO:0007669"/>
    <property type="project" value="TreeGrafter"/>
</dbReference>
<dbReference type="Proteomes" id="UP000054735">
    <property type="component" value="Unassembled WGS sequence"/>
</dbReference>
<dbReference type="SMART" id="SM00471">
    <property type="entry name" value="HDc"/>
    <property type="match status" value="1"/>
</dbReference>
<evidence type="ECO:0000313" key="4">
    <source>
        <dbReference type="EMBL" id="KTC71481.1"/>
    </source>
</evidence>
<dbReference type="EMBL" id="UGNW01000002">
    <property type="protein sequence ID" value="STX60880.1"/>
    <property type="molecule type" value="Genomic_DNA"/>
</dbReference>
<evidence type="ECO:0000313" key="6">
    <source>
        <dbReference type="Proteomes" id="UP000054735"/>
    </source>
</evidence>
<protein>
    <recommendedName>
        <fullName evidence="2">Deoxyguanosinetriphosphate triphosphohydrolase-like protein</fullName>
    </recommendedName>
</protein>
<dbReference type="InterPro" id="IPR023023">
    <property type="entry name" value="dNTPase_2"/>
</dbReference>
<proteinExistence type="inferred from homology"/>
<dbReference type="Proteomes" id="UP000255066">
    <property type="component" value="Unassembled WGS sequence"/>
</dbReference>
<dbReference type="SUPFAM" id="SSF109604">
    <property type="entry name" value="HD-domain/PDEase-like"/>
    <property type="match status" value="1"/>
</dbReference>
<dbReference type="EMBL" id="LNXT01000022">
    <property type="protein sequence ID" value="KTC71481.1"/>
    <property type="molecule type" value="Genomic_DNA"/>
</dbReference>
<evidence type="ECO:0000256" key="2">
    <source>
        <dbReference type="HAMAP-Rule" id="MF_01212"/>
    </source>
</evidence>
<dbReference type="NCBIfam" id="NF041026">
    <property type="entry name" value="antiphage_dGTPase"/>
    <property type="match status" value="1"/>
</dbReference>
<organism evidence="5 7">
    <name type="scientific">Legionella birminghamensis</name>
    <dbReference type="NCBI Taxonomy" id="28083"/>
    <lineage>
        <taxon>Bacteria</taxon>
        <taxon>Pseudomonadati</taxon>
        <taxon>Pseudomonadota</taxon>
        <taxon>Gammaproteobacteria</taxon>
        <taxon>Legionellales</taxon>
        <taxon>Legionellaceae</taxon>
        <taxon>Legionella</taxon>
    </lineage>
</organism>
<reference evidence="5 7" key="2">
    <citation type="submission" date="2018-06" db="EMBL/GenBank/DDBJ databases">
        <authorList>
            <consortium name="Pathogen Informatics"/>
            <person name="Doyle S."/>
        </authorList>
    </citation>
    <scope>NUCLEOTIDE SEQUENCE [LARGE SCALE GENOMIC DNA]</scope>
    <source>
        <strain evidence="5 7">NCTC12437</strain>
    </source>
</reference>
<dbReference type="PANTHER" id="PTHR11373">
    <property type="entry name" value="DEOXYNUCLEOSIDE TRIPHOSPHATE TRIPHOSPHOHYDROLASE"/>
    <property type="match status" value="1"/>
</dbReference>
<dbReference type="OrthoDB" id="9803619at2"/>
<dbReference type="Pfam" id="PF13286">
    <property type="entry name" value="HD_assoc"/>
    <property type="match status" value="1"/>
</dbReference>
<evidence type="ECO:0000313" key="5">
    <source>
        <dbReference type="EMBL" id="STX60880.1"/>
    </source>
</evidence>
<dbReference type="AlphaFoldDB" id="A0A378JSC2"/>
<evidence type="ECO:0000259" key="3">
    <source>
        <dbReference type="PROSITE" id="PS51831"/>
    </source>
</evidence>
<evidence type="ECO:0000313" key="7">
    <source>
        <dbReference type="Proteomes" id="UP000255066"/>
    </source>
</evidence>